<protein>
    <submittedName>
        <fullName evidence="2">Uncharacterized protein</fullName>
    </submittedName>
</protein>
<dbReference type="Proteomes" id="UP000243799">
    <property type="component" value="Unassembled WGS sequence"/>
</dbReference>
<evidence type="ECO:0000313" key="2">
    <source>
        <dbReference type="EMBL" id="SFB09290.1"/>
    </source>
</evidence>
<reference evidence="3" key="1">
    <citation type="submission" date="2016-10" db="EMBL/GenBank/DDBJ databases">
        <authorList>
            <person name="Varghese N."/>
            <person name="Submissions S."/>
        </authorList>
    </citation>
    <scope>NUCLEOTIDE SEQUENCE [LARGE SCALE GENOMIC DNA]</scope>
    <source>
        <strain evidence="3">CGMCC 4.3568</strain>
    </source>
</reference>
<proteinExistence type="predicted"/>
<gene>
    <name evidence="2" type="ORF">SAMN05216266_104294</name>
</gene>
<dbReference type="EMBL" id="FOKG01000004">
    <property type="protein sequence ID" value="SFB09290.1"/>
    <property type="molecule type" value="Genomic_DNA"/>
</dbReference>
<keyword evidence="3" id="KW-1185">Reference proteome</keyword>
<accession>A0A1I0Y9V0</accession>
<evidence type="ECO:0000256" key="1">
    <source>
        <dbReference type="SAM" id="MobiDB-lite"/>
    </source>
</evidence>
<dbReference type="STRING" id="490629.SAMN05216266_104294"/>
<organism evidence="2 3">
    <name type="scientific">Amycolatopsis marina</name>
    <dbReference type="NCBI Taxonomy" id="490629"/>
    <lineage>
        <taxon>Bacteria</taxon>
        <taxon>Bacillati</taxon>
        <taxon>Actinomycetota</taxon>
        <taxon>Actinomycetes</taxon>
        <taxon>Pseudonocardiales</taxon>
        <taxon>Pseudonocardiaceae</taxon>
        <taxon>Amycolatopsis</taxon>
    </lineage>
</organism>
<feature type="compositionally biased region" description="Low complexity" evidence="1">
    <location>
        <begin position="107"/>
        <end position="128"/>
    </location>
</feature>
<sequence length="240" mass="24399">MPIGTSLVGFAASSVNSSSPPRSTVSTGALYSTFEVSLSPVEVTVSVGWLATLIFRPSGVPLRMLMSAACMVEIDCTALRSVPLMSTSRTVDREDRVFGRLSTDPVPSESALSPGASSSPPRLASGPGNCSRPSFSGAAASVSWDASGIDGMTLSSERLASEVVESAMVPTQGPSVELHRACAVPSSRPTLSSGFSGALRPPFTAFGLSGSAVCTSDPGACGALPATEMPNGDDCAMDRS</sequence>
<feature type="region of interest" description="Disordered" evidence="1">
    <location>
        <begin position="95"/>
        <end position="131"/>
    </location>
</feature>
<name>A0A1I0Y9V0_9PSEU</name>
<dbReference type="AlphaFoldDB" id="A0A1I0Y9V0"/>
<evidence type="ECO:0000313" key="3">
    <source>
        <dbReference type="Proteomes" id="UP000243799"/>
    </source>
</evidence>